<feature type="transmembrane region" description="Helical" evidence="1">
    <location>
        <begin position="148"/>
        <end position="166"/>
    </location>
</feature>
<evidence type="ECO:0000313" key="3">
    <source>
        <dbReference type="Proteomes" id="UP000505377"/>
    </source>
</evidence>
<keyword evidence="1" id="KW-0472">Membrane</keyword>
<gene>
    <name evidence="2" type="ORF">HOP40_34675</name>
</gene>
<feature type="transmembrane region" description="Helical" evidence="1">
    <location>
        <begin position="109"/>
        <end position="128"/>
    </location>
</feature>
<name>A0A6M6JX38_9PSEU</name>
<evidence type="ECO:0000313" key="2">
    <source>
        <dbReference type="EMBL" id="QJY51129.1"/>
    </source>
</evidence>
<accession>A0A6M6JX38</accession>
<dbReference type="EMBL" id="CP053565">
    <property type="protein sequence ID" value="QJY51129.1"/>
    <property type="molecule type" value="Genomic_DNA"/>
</dbReference>
<keyword evidence="1" id="KW-1133">Transmembrane helix</keyword>
<sequence length="171" mass="18167">MSAYTPAVLGEDLAVAALAGYLGTKAMEPVSMKLYELESEADRAREDTARPGVPYRIAAEKLTTLAGLDLSDQQLDQVALGLHYGLAISWAPLYGLLRRTTRMRPIPAGLATGAAMSVLADELMTPAFGFSAPNLDYPLATHLRGAAAHLVFGLAVAAVTETAWSLRGRRP</sequence>
<keyword evidence="3" id="KW-1185">Reference proteome</keyword>
<feature type="transmembrane region" description="Helical" evidence="1">
    <location>
        <begin position="78"/>
        <end position="97"/>
    </location>
</feature>
<proteinExistence type="predicted"/>
<keyword evidence="1" id="KW-0812">Transmembrane</keyword>
<dbReference type="KEGG" id="pbro:HOP40_34675"/>
<dbReference type="Proteomes" id="UP000505377">
    <property type="component" value="Plasmid unnamed1"/>
</dbReference>
<organism evidence="2 3">
    <name type="scientific">Pseudonocardia broussonetiae</name>
    <dbReference type="NCBI Taxonomy" id="2736640"/>
    <lineage>
        <taxon>Bacteria</taxon>
        <taxon>Bacillati</taxon>
        <taxon>Actinomycetota</taxon>
        <taxon>Actinomycetes</taxon>
        <taxon>Pseudonocardiales</taxon>
        <taxon>Pseudonocardiaceae</taxon>
        <taxon>Pseudonocardia</taxon>
    </lineage>
</organism>
<geneLocation type="plasmid" evidence="2 3">
    <name>unnamed1</name>
</geneLocation>
<dbReference type="RefSeq" id="WP_172169835.1">
    <property type="nucleotide sequence ID" value="NZ_CP053565.1"/>
</dbReference>
<keyword evidence="2" id="KW-0614">Plasmid</keyword>
<reference evidence="2 3" key="1">
    <citation type="submission" date="2020-05" db="EMBL/GenBank/DDBJ databases">
        <authorList>
            <person name="Mo P."/>
        </authorList>
    </citation>
    <scope>NUCLEOTIDE SEQUENCE [LARGE SCALE GENOMIC DNA]</scope>
    <source>
        <strain evidence="2 3">Gen01</strain>
        <plasmid evidence="2 3">unnamed1</plasmid>
    </source>
</reference>
<protein>
    <submittedName>
        <fullName evidence="2">DUF1440 domain-containing protein</fullName>
    </submittedName>
</protein>
<evidence type="ECO:0000256" key="1">
    <source>
        <dbReference type="SAM" id="Phobius"/>
    </source>
</evidence>
<dbReference type="AlphaFoldDB" id="A0A6M6JX38"/>